<evidence type="ECO:0000313" key="11">
    <source>
        <dbReference type="EMBL" id="UJG42289.1"/>
    </source>
</evidence>
<dbReference type="GO" id="GO:0005737">
    <property type="term" value="C:cytoplasm"/>
    <property type="evidence" value="ECO:0007669"/>
    <property type="project" value="UniProtKB-SubCell"/>
</dbReference>
<name>A0A9Y1BQ48_9ARCH</name>
<dbReference type="GO" id="GO:0001682">
    <property type="term" value="P:tRNA 5'-leader removal"/>
    <property type="evidence" value="ECO:0007669"/>
    <property type="project" value="UniProtKB-UniRule"/>
</dbReference>
<dbReference type="Gene3D" id="3.30.1330.30">
    <property type="match status" value="1"/>
</dbReference>
<dbReference type="PRINTS" id="PR00884">
    <property type="entry name" value="RIBOSOMALHS6"/>
</dbReference>
<evidence type="ECO:0000256" key="9">
    <source>
        <dbReference type="HAMAP-Rule" id="MF_00326"/>
    </source>
</evidence>
<evidence type="ECO:0000256" key="2">
    <source>
        <dbReference type="ARBA" id="ARBA00007337"/>
    </source>
</evidence>
<evidence type="ECO:0000256" key="8">
    <source>
        <dbReference type="ARBA" id="ARBA00023274"/>
    </source>
</evidence>
<keyword evidence="5 9" id="KW-0699">rRNA-binding</keyword>
<gene>
    <name evidence="9 11" type="primary">rpl7ae</name>
    <name evidence="11" type="ORF">K9W46_07700</name>
</gene>
<dbReference type="InterPro" id="IPR004038">
    <property type="entry name" value="Ribosomal_eL8/eL30/eS12/Gad45"/>
</dbReference>
<keyword evidence="8 9" id="KW-0687">Ribonucleoprotein</keyword>
<dbReference type="GO" id="GO:0004526">
    <property type="term" value="F:ribonuclease P activity"/>
    <property type="evidence" value="ECO:0007669"/>
    <property type="project" value="UniProtKB-UniRule"/>
</dbReference>
<dbReference type="InterPro" id="IPR029064">
    <property type="entry name" value="Ribosomal_eL30-like_sf"/>
</dbReference>
<evidence type="ECO:0000256" key="6">
    <source>
        <dbReference type="ARBA" id="ARBA00022884"/>
    </source>
</evidence>
<dbReference type="Proteomes" id="UP001200513">
    <property type="component" value="Chromosome"/>
</dbReference>
<protein>
    <recommendedName>
        <fullName evidence="9">Large ribosomal subunit protein eL8</fullName>
    </recommendedName>
</protein>
<dbReference type="InterPro" id="IPR018492">
    <property type="entry name" value="Ribosomal_eL8/Nhp2"/>
</dbReference>
<dbReference type="InterPro" id="IPR050257">
    <property type="entry name" value="eL8/uL1-like"/>
</dbReference>
<keyword evidence="7 9" id="KW-0689">Ribosomal protein</keyword>
<dbReference type="PANTHER" id="PTHR23105">
    <property type="entry name" value="RIBOSOMAL PROTEIN L7AE FAMILY MEMBER"/>
    <property type="match status" value="1"/>
</dbReference>
<keyword evidence="4 9" id="KW-0819">tRNA processing</keyword>
<dbReference type="GO" id="GO:0019843">
    <property type="term" value="F:rRNA binding"/>
    <property type="evidence" value="ECO:0007669"/>
    <property type="project" value="UniProtKB-KW"/>
</dbReference>
<organism evidence="11">
    <name type="scientific">Candidatus Heimdallarchaeum endolithica</name>
    <dbReference type="NCBI Taxonomy" id="2876572"/>
    <lineage>
        <taxon>Archaea</taxon>
        <taxon>Promethearchaeati</taxon>
        <taxon>Candidatus Heimdallarchaeota</taxon>
        <taxon>Candidatus Heimdallarchaeia (ex Rinke et al. 2021) (nom. nud.)</taxon>
        <taxon>Candidatus Heimdallarchaeales</taxon>
        <taxon>Candidatus Heimdallarchaeaceae</taxon>
        <taxon>Candidatus Heimdallarchaeum</taxon>
    </lineage>
</organism>
<reference evidence="11" key="1">
    <citation type="journal article" date="2022" name="Nat. Microbiol.">
        <title>Unique mobile elements and scalable gene flow at the prokaryote-eukaryote boundary revealed by circularized Asgard archaea genomes.</title>
        <authorList>
            <person name="Wu F."/>
            <person name="Speth D.R."/>
            <person name="Philosof A."/>
            <person name="Cremiere A."/>
            <person name="Narayanan A."/>
            <person name="Barco R.A."/>
            <person name="Connon S.A."/>
            <person name="Amend J.P."/>
            <person name="Antoshechkin I.A."/>
            <person name="Orphan V.J."/>
        </authorList>
    </citation>
    <scope>NUCLEOTIDE SEQUENCE</scope>
    <source>
        <strain evidence="11">PR6</strain>
    </source>
</reference>
<dbReference type="FunFam" id="3.30.1330.30:FF:000020">
    <property type="entry name" value="50S ribosomal protein L7Ae"/>
    <property type="match status" value="1"/>
</dbReference>
<dbReference type="NCBIfam" id="TIGR03677">
    <property type="entry name" value="eL8_ribo"/>
    <property type="match status" value="1"/>
</dbReference>
<evidence type="ECO:0000256" key="3">
    <source>
        <dbReference type="ARBA" id="ARBA00022490"/>
    </source>
</evidence>
<comment type="subcellular location">
    <subcellularLocation>
        <location evidence="1 9">Cytoplasm</location>
    </subcellularLocation>
</comment>
<accession>A0A9Y1BQ48</accession>
<keyword evidence="3 9" id="KW-0963">Cytoplasm</keyword>
<comment type="similarity">
    <text evidence="2 9">Belongs to the eukaryotic ribosomal protein eL8 family.</text>
</comment>
<comment type="function">
    <text evidence="9">Multifunctional RNA-binding protein that recognizes the K-turn motif in ribosomal RNA, the RNA component of RNase P, box H/ACA, box C/D and box C'/D' sRNAs.</text>
</comment>
<evidence type="ECO:0000256" key="4">
    <source>
        <dbReference type="ARBA" id="ARBA00022694"/>
    </source>
</evidence>
<dbReference type="GO" id="GO:0003735">
    <property type="term" value="F:structural constituent of ribosome"/>
    <property type="evidence" value="ECO:0007669"/>
    <property type="project" value="InterPro"/>
</dbReference>
<dbReference type="GO" id="GO:0005840">
    <property type="term" value="C:ribosome"/>
    <property type="evidence" value="ECO:0007669"/>
    <property type="project" value="UniProtKB-KW"/>
</dbReference>
<keyword evidence="6 9" id="KW-0694">RNA-binding</keyword>
<dbReference type="GO" id="GO:0006412">
    <property type="term" value="P:translation"/>
    <property type="evidence" value="ECO:0007669"/>
    <property type="project" value="UniProtKB-UniRule"/>
</dbReference>
<proteinExistence type="inferred from homology"/>
<dbReference type="InterPro" id="IPR022481">
    <property type="entry name" value="Ribosomal_eL8_arc"/>
</dbReference>
<dbReference type="Pfam" id="PF01248">
    <property type="entry name" value="Ribosomal_L7Ae"/>
    <property type="match status" value="1"/>
</dbReference>
<evidence type="ECO:0000256" key="5">
    <source>
        <dbReference type="ARBA" id="ARBA00022730"/>
    </source>
</evidence>
<evidence type="ECO:0000256" key="7">
    <source>
        <dbReference type="ARBA" id="ARBA00022980"/>
    </source>
</evidence>
<dbReference type="SUPFAM" id="SSF55315">
    <property type="entry name" value="L30e-like"/>
    <property type="match status" value="1"/>
</dbReference>
<evidence type="ECO:0000256" key="1">
    <source>
        <dbReference type="ARBA" id="ARBA00004496"/>
    </source>
</evidence>
<dbReference type="EMBL" id="CP084167">
    <property type="protein sequence ID" value="UJG42289.1"/>
    <property type="molecule type" value="Genomic_DNA"/>
</dbReference>
<feature type="domain" description="Ribosomal protein eL8/eL30/eS12/Gadd45" evidence="10">
    <location>
        <begin position="20"/>
        <end position="106"/>
    </location>
</feature>
<dbReference type="HAMAP" id="MF_00326">
    <property type="entry name" value="Ribosomal_eL8"/>
    <property type="match status" value="1"/>
</dbReference>
<sequence length="121" mass="13214">MAIYKKFEIPEELVKESLNILENAAKTGEVRKGTNEVTKAVERKTASMIYIAEDVEPPEIVMHLPLLCEENKIPYTFVPTKEDLGKAVGLSVGSASIAVIKAGEAQSTLESLAQKIAELKK</sequence>
<dbReference type="PRINTS" id="PR00881">
    <property type="entry name" value="L7ARS6FAMILY"/>
</dbReference>
<dbReference type="GO" id="GO:1990904">
    <property type="term" value="C:ribonucleoprotein complex"/>
    <property type="evidence" value="ECO:0007669"/>
    <property type="project" value="UniProtKB-KW"/>
</dbReference>
<comment type="subunit">
    <text evidence="9">Part of the 50S ribosomal subunit. Probably part of the RNase P complex.</text>
</comment>
<evidence type="ECO:0000259" key="10">
    <source>
        <dbReference type="Pfam" id="PF01248"/>
    </source>
</evidence>
<dbReference type="AlphaFoldDB" id="A0A9Y1BQ48"/>